<proteinExistence type="predicted"/>
<accession>A0ABQ4BZG5</accession>
<comment type="caution">
    <text evidence="2">The sequence shown here is derived from an EMBL/GenBank/DDBJ whole genome shotgun (WGS) entry which is preliminary data.</text>
</comment>
<organism evidence="2 3">
    <name type="scientific">Asanoa iriomotensis</name>
    <dbReference type="NCBI Taxonomy" id="234613"/>
    <lineage>
        <taxon>Bacteria</taxon>
        <taxon>Bacillati</taxon>
        <taxon>Actinomycetota</taxon>
        <taxon>Actinomycetes</taxon>
        <taxon>Micromonosporales</taxon>
        <taxon>Micromonosporaceae</taxon>
        <taxon>Asanoa</taxon>
    </lineage>
</organism>
<reference evidence="2 3" key="1">
    <citation type="submission" date="2021-01" db="EMBL/GenBank/DDBJ databases">
        <title>Whole genome shotgun sequence of Asanoa iriomotensis NBRC 100142.</title>
        <authorList>
            <person name="Komaki H."/>
            <person name="Tamura T."/>
        </authorList>
    </citation>
    <scope>NUCLEOTIDE SEQUENCE [LARGE SCALE GENOMIC DNA]</scope>
    <source>
        <strain evidence="2 3">NBRC 100142</strain>
    </source>
</reference>
<evidence type="ECO:0000256" key="1">
    <source>
        <dbReference type="SAM" id="Phobius"/>
    </source>
</evidence>
<keyword evidence="1" id="KW-0472">Membrane</keyword>
<feature type="transmembrane region" description="Helical" evidence="1">
    <location>
        <begin position="54"/>
        <end position="75"/>
    </location>
</feature>
<evidence type="ECO:0000313" key="3">
    <source>
        <dbReference type="Proteomes" id="UP000624325"/>
    </source>
</evidence>
<dbReference type="RefSeq" id="WP_203701697.1">
    <property type="nucleotide sequence ID" value="NZ_BAAALU010000001.1"/>
</dbReference>
<sequence length="83" mass="8740">MELLRKWAGRVGAVVTAATLAVFVPAVAWASTSGTSEIVYEAARRRRGGLGFLGVGSLLCCLVVIALIVLAVVLVTKRSRKRG</sequence>
<keyword evidence="1" id="KW-0812">Transmembrane</keyword>
<gene>
    <name evidence="2" type="ORF">Air01nite_20000</name>
</gene>
<dbReference type="Proteomes" id="UP000624325">
    <property type="component" value="Unassembled WGS sequence"/>
</dbReference>
<evidence type="ECO:0000313" key="2">
    <source>
        <dbReference type="EMBL" id="GIF55905.1"/>
    </source>
</evidence>
<keyword evidence="1" id="KW-1133">Transmembrane helix</keyword>
<dbReference type="EMBL" id="BONC01000010">
    <property type="protein sequence ID" value="GIF55905.1"/>
    <property type="molecule type" value="Genomic_DNA"/>
</dbReference>
<protein>
    <submittedName>
        <fullName evidence="2">Uncharacterized protein</fullName>
    </submittedName>
</protein>
<name>A0ABQ4BZG5_9ACTN</name>
<keyword evidence="3" id="KW-1185">Reference proteome</keyword>